<protein>
    <submittedName>
        <fullName evidence="1">CDP-6-deoxy-delta-3,4-glucoseen reductase</fullName>
    </submittedName>
</protein>
<dbReference type="SUPFAM" id="SSF52540">
    <property type="entry name" value="P-loop containing nucleoside triphosphate hydrolases"/>
    <property type="match status" value="1"/>
</dbReference>
<keyword evidence="2" id="KW-1185">Reference proteome</keyword>
<dbReference type="AlphaFoldDB" id="A0A0K0XWS0"/>
<sequence>MHPSTSTAPLEQLLSSRSDLWRGQRRPVDARISSGRADLDAWLPAGGWPSGRLIEFQPDHFGLGELELLLPMMAQQTRQGQPIILAAPPMIPCPQRLARSGVALDKLVVVRRPEQAFWAAEQSLKSGLCGMVMVWPPRGRVQPRALRRLQLSAEQGAAPAFICYRPGQQPPPSLATLRLAIHPGPELELLRGAPEPGRRFQIGRSNVVSLRLRTRQPLRARAGIASPMNQLQQAQT</sequence>
<accession>A0A0K0XWS0</accession>
<dbReference type="NCBIfam" id="NF033429">
    <property type="entry name" value="ImuA_translesion"/>
    <property type="match status" value="1"/>
</dbReference>
<dbReference type="STRING" id="1579979.WM2015_1782"/>
<dbReference type="InterPro" id="IPR027417">
    <property type="entry name" value="P-loop_NTPase"/>
</dbReference>
<dbReference type="Gene3D" id="3.40.50.300">
    <property type="entry name" value="P-loop containing nucleotide triphosphate hydrolases"/>
    <property type="match status" value="1"/>
</dbReference>
<dbReference type="InterPro" id="IPR047610">
    <property type="entry name" value="ImuA_translesion"/>
</dbReference>
<dbReference type="OrthoDB" id="9811176at2"/>
<dbReference type="Proteomes" id="UP000066624">
    <property type="component" value="Chromosome"/>
</dbReference>
<gene>
    <name evidence="1" type="ORF">WM2015_1782</name>
</gene>
<organism evidence="1 2">
    <name type="scientific">Wenzhouxiangella marina</name>
    <dbReference type="NCBI Taxonomy" id="1579979"/>
    <lineage>
        <taxon>Bacteria</taxon>
        <taxon>Pseudomonadati</taxon>
        <taxon>Pseudomonadota</taxon>
        <taxon>Gammaproteobacteria</taxon>
        <taxon>Chromatiales</taxon>
        <taxon>Wenzhouxiangellaceae</taxon>
        <taxon>Wenzhouxiangella</taxon>
    </lineage>
</organism>
<evidence type="ECO:0000313" key="1">
    <source>
        <dbReference type="EMBL" id="AKS42149.1"/>
    </source>
</evidence>
<dbReference type="KEGG" id="wma:WM2015_1782"/>
<name>A0A0K0XWS0_9GAMM</name>
<dbReference type="RefSeq" id="WP_156201024.1">
    <property type="nucleotide sequence ID" value="NZ_JACHIC010000001.1"/>
</dbReference>
<reference evidence="1 2" key="1">
    <citation type="submission" date="2015-07" db="EMBL/GenBank/DDBJ databases">
        <authorList>
            <person name="Noorani M."/>
        </authorList>
    </citation>
    <scope>NUCLEOTIDE SEQUENCE [LARGE SCALE GENOMIC DNA]</scope>
    <source>
        <strain evidence="1 2">KCTC 42284</strain>
    </source>
</reference>
<proteinExistence type="predicted"/>
<evidence type="ECO:0000313" key="2">
    <source>
        <dbReference type="Proteomes" id="UP000066624"/>
    </source>
</evidence>
<dbReference type="EMBL" id="CP012154">
    <property type="protein sequence ID" value="AKS42149.1"/>
    <property type="molecule type" value="Genomic_DNA"/>
</dbReference>